<feature type="transmembrane region" description="Helical" evidence="6">
    <location>
        <begin position="269"/>
        <end position="287"/>
    </location>
</feature>
<reference evidence="8 9" key="1">
    <citation type="submission" date="2016-05" db="EMBL/GenBank/DDBJ databases">
        <title>Draft Genome Sequence of Algibacter sp. Strain SK-16 Isolated from the Surface Water of Aburatsubo Inlet.</title>
        <authorList>
            <person name="Wong S.-K."/>
            <person name="Yoshizawa S."/>
            <person name="Nakajima Y."/>
            <person name="Ogura Y."/>
            <person name="Tetsuya H."/>
            <person name="Hamasaki K."/>
        </authorList>
    </citation>
    <scope>NUCLEOTIDE SEQUENCE [LARGE SCALE GENOMIC DNA]</scope>
    <source>
        <strain evidence="8 9">SK-16</strain>
    </source>
</reference>
<feature type="domain" description="EamA" evidence="7">
    <location>
        <begin position="9"/>
        <end position="137"/>
    </location>
</feature>
<dbReference type="SUPFAM" id="SSF103481">
    <property type="entry name" value="Multidrug resistance efflux transporter EmrE"/>
    <property type="match status" value="2"/>
</dbReference>
<feature type="transmembrane region" description="Helical" evidence="6">
    <location>
        <begin position="67"/>
        <end position="86"/>
    </location>
</feature>
<evidence type="ECO:0000256" key="6">
    <source>
        <dbReference type="SAM" id="Phobius"/>
    </source>
</evidence>
<comment type="caution">
    <text evidence="8">The sequence shown here is derived from an EMBL/GenBank/DDBJ whole genome shotgun (WGS) entry which is preliminary data.</text>
</comment>
<feature type="transmembrane region" description="Helical" evidence="6">
    <location>
        <begin position="217"/>
        <end position="235"/>
    </location>
</feature>
<dbReference type="EMBL" id="MDJD01000007">
    <property type="protein sequence ID" value="OEK09438.1"/>
    <property type="molecule type" value="Genomic_DNA"/>
</dbReference>
<dbReference type="PANTHER" id="PTHR32322:SF2">
    <property type="entry name" value="EAMA DOMAIN-CONTAINING PROTEIN"/>
    <property type="match status" value="1"/>
</dbReference>
<dbReference type="STRING" id="1849968.A8C32_12025"/>
<gene>
    <name evidence="8" type="ORF">A8C32_12025</name>
</gene>
<keyword evidence="5 6" id="KW-0472">Membrane</keyword>
<feature type="transmembrane region" description="Helical" evidence="6">
    <location>
        <begin position="176"/>
        <end position="197"/>
    </location>
</feature>
<evidence type="ECO:0000313" key="9">
    <source>
        <dbReference type="Proteomes" id="UP000095713"/>
    </source>
</evidence>
<sequence>MRANNLKWIYLIVLSLIWGSSFILIKKGLVGLTPIQLGAIRVIFTGIFLLIVGFNKIKSIKSEDWKWVTLTGFLGTFFPAFLFAFAETEIDSSIASILNSLVPLNTIILGAFVFKIGSTKRQVLGVLIGLLGAILLIMNGASVNTNQNYLYVSFVIIATFMYATSVNILKRNLQEMNALTIAVGNFAVIIIPAFIILLFSDFFNLEYLSTSEVKVSLLYMVLLSLFGTAIAKVLFNKLVHVATPVFASSVTYLMPVIAVFWGVLDGESFSFIQGVASAIILLGVYLSHKRKS</sequence>
<accession>A0A1E5TDL0</accession>
<evidence type="ECO:0000256" key="1">
    <source>
        <dbReference type="ARBA" id="ARBA00004141"/>
    </source>
</evidence>
<feature type="transmembrane region" description="Helical" evidence="6">
    <location>
        <begin position="123"/>
        <end position="143"/>
    </location>
</feature>
<evidence type="ECO:0000259" key="7">
    <source>
        <dbReference type="Pfam" id="PF00892"/>
    </source>
</evidence>
<dbReference type="PANTHER" id="PTHR32322">
    <property type="entry name" value="INNER MEMBRANE TRANSPORTER"/>
    <property type="match status" value="1"/>
</dbReference>
<comment type="subcellular location">
    <subcellularLocation>
        <location evidence="1">Membrane</location>
        <topology evidence="1">Multi-pass membrane protein</topology>
    </subcellularLocation>
</comment>
<dbReference type="InterPro" id="IPR037185">
    <property type="entry name" value="EmrE-like"/>
</dbReference>
<evidence type="ECO:0000256" key="4">
    <source>
        <dbReference type="ARBA" id="ARBA00022989"/>
    </source>
</evidence>
<evidence type="ECO:0000256" key="2">
    <source>
        <dbReference type="ARBA" id="ARBA00007362"/>
    </source>
</evidence>
<dbReference type="Pfam" id="PF00892">
    <property type="entry name" value="EamA"/>
    <property type="match status" value="2"/>
</dbReference>
<comment type="similarity">
    <text evidence="2">Belongs to the EamA transporter family.</text>
</comment>
<feature type="transmembrane region" description="Helical" evidence="6">
    <location>
        <begin position="7"/>
        <end position="25"/>
    </location>
</feature>
<dbReference type="GO" id="GO:0016020">
    <property type="term" value="C:membrane"/>
    <property type="evidence" value="ECO:0007669"/>
    <property type="project" value="UniProtKB-SubCell"/>
</dbReference>
<dbReference type="Proteomes" id="UP000095713">
    <property type="component" value="Unassembled WGS sequence"/>
</dbReference>
<feature type="transmembrane region" description="Helical" evidence="6">
    <location>
        <begin position="149"/>
        <end position="169"/>
    </location>
</feature>
<feature type="transmembrane region" description="Helical" evidence="6">
    <location>
        <begin position="242"/>
        <end position="263"/>
    </location>
</feature>
<dbReference type="OrthoDB" id="1117213at2"/>
<dbReference type="InterPro" id="IPR050638">
    <property type="entry name" value="AA-Vitamin_Transporters"/>
</dbReference>
<dbReference type="InterPro" id="IPR000620">
    <property type="entry name" value="EamA_dom"/>
</dbReference>
<evidence type="ECO:0000256" key="5">
    <source>
        <dbReference type="ARBA" id="ARBA00023136"/>
    </source>
</evidence>
<feature type="transmembrane region" description="Helical" evidence="6">
    <location>
        <begin position="92"/>
        <end position="114"/>
    </location>
</feature>
<protein>
    <submittedName>
        <fullName evidence="8">Permease</fullName>
    </submittedName>
</protein>
<keyword evidence="9" id="KW-1185">Reference proteome</keyword>
<feature type="domain" description="EamA" evidence="7">
    <location>
        <begin position="152"/>
        <end position="286"/>
    </location>
</feature>
<feature type="transmembrane region" description="Helical" evidence="6">
    <location>
        <begin position="37"/>
        <end position="55"/>
    </location>
</feature>
<name>A0A1E5TDL0_9FLAO</name>
<keyword evidence="4 6" id="KW-1133">Transmembrane helix</keyword>
<evidence type="ECO:0000313" key="8">
    <source>
        <dbReference type="EMBL" id="OEK09438.1"/>
    </source>
</evidence>
<organism evidence="8 9">
    <name type="scientific">Flavivirga aquatica</name>
    <dbReference type="NCBI Taxonomy" id="1849968"/>
    <lineage>
        <taxon>Bacteria</taxon>
        <taxon>Pseudomonadati</taxon>
        <taxon>Bacteroidota</taxon>
        <taxon>Flavobacteriia</taxon>
        <taxon>Flavobacteriales</taxon>
        <taxon>Flavobacteriaceae</taxon>
        <taxon>Flavivirga</taxon>
    </lineage>
</organism>
<dbReference type="AlphaFoldDB" id="A0A1E5TDL0"/>
<proteinExistence type="inferred from homology"/>
<evidence type="ECO:0000256" key="3">
    <source>
        <dbReference type="ARBA" id="ARBA00022692"/>
    </source>
</evidence>
<dbReference type="RefSeq" id="WP_069828875.1">
    <property type="nucleotide sequence ID" value="NZ_MDJD01000007.1"/>
</dbReference>
<keyword evidence="3 6" id="KW-0812">Transmembrane</keyword>